<accession>A0A9W6TTK8</accession>
<sequence>MFSHNSKADMQLKHIVRRYIRPRYYRVCVKSIPYRDQEQGDRRFDVPSSRLRLRRALETTGMELLGDNDDDMRAFEATLSFVEEYASDAFAATDLPALSVTSDVSNAFSFRLSDEVPADALRIGVGPPPASFQSAPVSPAASNASSAMTQLPTNQRNSTALQTHAPVASHASKPRKSIRKRKPQANPNRARNELRFELAFLREKVTQLQQELQSLQPASEDKMLCEAESSTAIVAGSTARRSRPSSQVLCAWKGVADRQRRRREDSERENARLRLTVEHQRKVAIDLSKLLRKRVSAGLCVILLIHYINQRYVFVSAPRKMAECADSQEPCVKENRFTRVLDFHGDMGDFQELFQIQEDAYRDLDAVLEETGLATMDIPTEDVHIREGVGGKYLEFFANKVLPYALDDTTAAAWDHFKGVEKHCGNGGLYEKAAMVSLLAGANEPYTIIEDFTKEVFSNSSRADMQMKQIVRRYVEPDRDVVIFVCRVNPIEIKHKAIAGLAYHLRGYVVTKQSSASTPEHPLSLLQFCSRISIDKEPGVEYDPVHVRALTRFLIGNTAGNIRCYQERIENALVDQALKRQMH</sequence>
<dbReference type="OrthoDB" id="62280at2759"/>
<feature type="compositionally biased region" description="Low complexity" evidence="1">
    <location>
        <begin position="134"/>
        <end position="147"/>
    </location>
</feature>
<dbReference type="Proteomes" id="UP001165083">
    <property type="component" value="Unassembled WGS sequence"/>
</dbReference>
<name>A0A9W6TTK8_9STRA</name>
<feature type="compositionally biased region" description="Basic residues" evidence="1">
    <location>
        <begin position="172"/>
        <end position="183"/>
    </location>
</feature>
<proteinExistence type="predicted"/>
<comment type="caution">
    <text evidence="2">The sequence shown here is derived from an EMBL/GenBank/DDBJ whole genome shotgun (WGS) entry which is preliminary data.</text>
</comment>
<evidence type="ECO:0000313" key="3">
    <source>
        <dbReference type="Proteomes" id="UP001165083"/>
    </source>
</evidence>
<feature type="compositionally biased region" description="Polar residues" evidence="1">
    <location>
        <begin position="148"/>
        <end position="162"/>
    </location>
</feature>
<dbReference type="EMBL" id="BSXW01000430">
    <property type="protein sequence ID" value="GMF22077.1"/>
    <property type="molecule type" value="Genomic_DNA"/>
</dbReference>
<organism evidence="2 3">
    <name type="scientific">Phytophthora lilii</name>
    <dbReference type="NCBI Taxonomy" id="2077276"/>
    <lineage>
        <taxon>Eukaryota</taxon>
        <taxon>Sar</taxon>
        <taxon>Stramenopiles</taxon>
        <taxon>Oomycota</taxon>
        <taxon>Peronosporomycetes</taxon>
        <taxon>Peronosporales</taxon>
        <taxon>Peronosporaceae</taxon>
        <taxon>Phytophthora</taxon>
    </lineage>
</organism>
<gene>
    <name evidence="2" type="ORF">Plil01_000875900</name>
</gene>
<dbReference type="PANTHER" id="PTHR35796:SF3">
    <property type="entry name" value="BHLH DOMAIN-CONTAINING PROTEIN"/>
    <property type="match status" value="1"/>
</dbReference>
<dbReference type="AlphaFoldDB" id="A0A9W6TTK8"/>
<evidence type="ECO:0000313" key="2">
    <source>
        <dbReference type="EMBL" id="GMF22077.1"/>
    </source>
</evidence>
<protein>
    <submittedName>
        <fullName evidence="2">Unnamed protein product</fullName>
    </submittedName>
</protein>
<feature type="region of interest" description="Disordered" evidence="1">
    <location>
        <begin position="127"/>
        <end position="191"/>
    </location>
</feature>
<evidence type="ECO:0000256" key="1">
    <source>
        <dbReference type="SAM" id="MobiDB-lite"/>
    </source>
</evidence>
<keyword evidence="3" id="KW-1185">Reference proteome</keyword>
<reference evidence="2" key="1">
    <citation type="submission" date="2023-04" db="EMBL/GenBank/DDBJ databases">
        <title>Phytophthora lilii NBRC 32176.</title>
        <authorList>
            <person name="Ichikawa N."/>
            <person name="Sato H."/>
            <person name="Tonouchi N."/>
        </authorList>
    </citation>
    <scope>NUCLEOTIDE SEQUENCE</scope>
    <source>
        <strain evidence="2">NBRC 32176</strain>
    </source>
</reference>
<dbReference type="PANTHER" id="PTHR35796">
    <property type="entry name" value="HYPOTHETICAL CYTOSOLIC PROTEIN"/>
    <property type="match status" value="1"/>
</dbReference>